<dbReference type="AlphaFoldDB" id="A0A4Q9PAH5"/>
<proteinExistence type="predicted"/>
<feature type="non-terminal residue" evidence="7">
    <location>
        <position position="104"/>
    </location>
</feature>
<evidence type="ECO:0000256" key="2">
    <source>
        <dbReference type="ARBA" id="ARBA00022448"/>
    </source>
</evidence>
<feature type="non-terminal residue" evidence="7">
    <location>
        <position position="1"/>
    </location>
</feature>
<evidence type="ECO:0000256" key="3">
    <source>
        <dbReference type="ARBA" id="ARBA00022692"/>
    </source>
</evidence>
<evidence type="ECO:0000256" key="5">
    <source>
        <dbReference type="ARBA" id="ARBA00023136"/>
    </source>
</evidence>
<keyword evidence="8" id="KW-1185">Reference proteome</keyword>
<dbReference type="PANTHER" id="PTHR43791">
    <property type="entry name" value="PERMEASE-RELATED"/>
    <property type="match status" value="1"/>
</dbReference>
<evidence type="ECO:0000313" key="7">
    <source>
        <dbReference type="EMBL" id="TBU51664.1"/>
    </source>
</evidence>
<organism evidence="7 8">
    <name type="scientific">Dichomitus squalens</name>
    <dbReference type="NCBI Taxonomy" id="114155"/>
    <lineage>
        <taxon>Eukaryota</taxon>
        <taxon>Fungi</taxon>
        <taxon>Dikarya</taxon>
        <taxon>Basidiomycota</taxon>
        <taxon>Agaricomycotina</taxon>
        <taxon>Agaricomycetes</taxon>
        <taxon>Polyporales</taxon>
        <taxon>Polyporaceae</taxon>
        <taxon>Dichomitus</taxon>
    </lineage>
</organism>
<comment type="subcellular location">
    <subcellularLocation>
        <location evidence="1">Membrane</location>
        <topology evidence="1">Multi-pass membrane protein</topology>
    </subcellularLocation>
</comment>
<evidence type="ECO:0000256" key="1">
    <source>
        <dbReference type="ARBA" id="ARBA00004141"/>
    </source>
</evidence>
<evidence type="ECO:0000313" key="8">
    <source>
        <dbReference type="Proteomes" id="UP000292082"/>
    </source>
</evidence>
<accession>A0A4Q9PAH5</accession>
<protein>
    <submittedName>
        <fullName evidence="7">Uncharacterized protein</fullName>
    </submittedName>
</protein>
<dbReference type="GO" id="GO:0016020">
    <property type="term" value="C:membrane"/>
    <property type="evidence" value="ECO:0007669"/>
    <property type="project" value="UniProtKB-SubCell"/>
</dbReference>
<keyword evidence="3 6" id="KW-0812">Transmembrane</keyword>
<dbReference type="EMBL" id="ML145295">
    <property type="protein sequence ID" value="TBU51664.1"/>
    <property type="molecule type" value="Genomic_DNA"/>
</dbReference>
<dbReference type="GO" id="GO:0022857">
    <property type="term" value="F:transmembrane transporter activity"/>
    <property type="evidence" value="ECO:0007669"/>
    <property type="project" value="TreeGrafter"/>
</dbReference>
<keyword evidence="4 6" id="KW-1133">Transmembrane helix</keyword>
<evidence type="ECO:0000256" key="6">
    <source>
        <dbReference type="SAM" id="Phobius"/>
    </source>
</evidence>
<keyword evidence="5 6" id="KW-0472">Membrane</keyword>
<reference evidence="7 8" key="1">
    <citation type="submission" date="2019-01" db="EMBL/GenBank/DDBJ databases">
        <title>Draft genome sequences of three monokaryotic isolates of the white-rot basidiomycete fungus Dichomitus squalens.</title>
        <authorList>
            <consortium name="DOE Joint Genome Institute"/>
            <person name="Lopez S.C."/>
            <person name="Andreopoulos B."/>
            <person name="Pangilinan J."/>
            <person name="Lipzen A."/>
            <person name="Riley R."/>
            <person name="Ahrendt S."/>
            <person name="Ng V."/>
            <person name="Barry K."/>
            <person name="Daum C."/>
            <person name="Grigoriev I.V."/>
            <person name="Hilden K.S."/>
            <person name="Makela M.R."/>
            <person name="de Vries R.P."/>
        </authorList>
    </citation>
    <scope>NUCLEOTIDE SEQUENCE [LARGE SCALE GENOMIC DNA]</scope>
    <source>
        <strain evidence="7 8">CBS 464.89</strain>
    </source>
</reference>
<dbReference type="Proteomes" id="UP000292082">
    <property type="component" value="Unassembled WGS sequence"/>
</dbReference>
<dbReference type="PANTHER" id="PTHR43791:SF36">
    <property type="entry name" value="TRANSPORTER, PUTATIVE (AFU_ORTHOLOGUE AFUA_6G08340)-RELATED"/>
    <property type="match status" value="1"/>
</dbReference>
<sequence length="104" mass="11871">PLGNAKITGSVADLHLTGLQYILCAAVFVLESCRNLSLKLTRPSRWIPIIMLCWAIVNMSMALVKYFGGLLVYILIMFHTLRRLFPGVTLYLCIWYPRLTQAQR</sequence>
<feature type="transmembrane region" description="Helical" evidence="6">
    <location>
        <begin position="14"/>
        <end position="33"/>
    </location>
</feature>
<evidence type="ECO:0000256" key="4">
    <source>
        <dbReference type="ARBA" id="ARBA00022989"/>
    </source>
</evidence>
<keyword evidence="2" id="KW-0813">Transport</keyword>
<name>A0A4Q9PAH5_9APHY</name>
<gene>
    <name evidence="7" type="ORF">BD310DRAFT_791420</name>
</gene>